<gene>
    <name evidence="1" type="ORF">CAZ10_37390</name>
</gene>
<protein>
    <submittedName>
        <fullName evidence="1">Uncharacterized protein</fullName>
    </submittedName>
</protein>
<dbReference type="AlphaFoldDB" id="A0A241XFL4"/>
<reference evidence="1 2" key="1">
    <citation type="submission" date="2017-05" db="EMBL/GenBank/DDBJ databases">
        <authorList>
            <person name="Song R."/>
            <person name="Chenine A.L."/>
            <person name="Ruprecht R.M."/>
        </authorList>
    </citation>
    <scope>NUCLEOTIDE SEQUENCE [LARGE SCALE GENOMIC DNA]</scope>
    <source>
        <strain evidence="1 2">S567_C10_BS</strain>
    </source>
</reference>
<dbReference type="EMBL" id="NFFZ01000051">
    <property type="protein sequence ID" value="OTI54516.1"/>
    <property type="molecule type" value="Genomic_DNA"/>
</dbReference>
<organism evidence="1 2">
    <name type="scientific">Pseudomonas aeruginosa</name>
    <dbReference type="NCBI Taxonomy" id="287"/>
    <lineage>
        <taxon>Bacteria</taxon>
        <taxon>Pseudomonadati</taxon>
        <taxon>Pseudomonadota</taxon>
        <taxon>Gammaproteobacteria</taxon>
        <taxon>Pseudomonadales</taxon>
        <taxon>Pseudomonadaceae</taxon>
        <taxon>Pseudomonas</taxon>
    </lineage>
</organism>
<evidence type="ECO:0000313" key="1">
    <source>
        <dbReference type="EMBL" id="OTI54516.1"/>
    </source>
</evidence>
<proteinExistence type="predicted"/>
<dbReference type="Proteomes" id="UP000194857">
    <property type="component" value="Unassembled WGS sequence"/>
</dbReference>
<evidence type="ECO:0000313" key="2">
    <source>
        <dbReference type="Proteomes" id="UP000194857"/>
    </source>
</evidence>
<accession>A0A241XFL4</accession>
<sequence>MTPACVPLRIEKGATFRDTMRIMQPSLVYRPITQIASTAPVRLTIPGHGLPDTWLAWIDGVQGMPELNRARLRQLPHRVASIDDDTIEINLLSAVGLAPVGGQLIYQPPVDLTGAEVRMQIRAEPGGTVLLTLSLGSGLEFAGAGTISREISASATAALEWSAAVYDVDVTYPDGTVHRYYSGPISVSRGGGCDG</sequence>
<dbReference type="RefSeq" id="WP_023124664.1">
    <property type="nucleotide sequence ID" value="NZ_CABDWU010000011.1"/>
</dbReference>
<name>A0A241XFL4_PSEAI</name>
<comment type="caution">
    <text evidence="1">The sequence shown here is derived from an EMBL/GenBank/DDBJ whole genome shotgun (WGS) entry which is preliminary data.</text>
</comment>